<protein>
    <submittedName>
        <fullName evidence="4">Flagellar biosynthetic protein FlhB</fullName>
    </submittedName>
</protein>
<dbReference type="PANTHER" id="PTHR30531:SF12">
    <property type="entry name" value="FLAGELLAR BIOSYNTHETIC PROTEIN FLHB"/>
    <property type="match status" value="1"/>
</dbReference>
<dbReference type="InterPro" id="IPR029025">
    <property type="entry name" value="T3SS_substrate_exporter_C"/>
</dbReference>
<feature type="transmembrane region" description="Helical" evidence="3">
    <location>
        <begin position="81"/>
        <end position="106"/>
    </location>
</feature>
<keyword evidence="4" id="KW-0282">Flagellum</keyword>
<dbReference type="Proteomes" id="UP000535415">
    <property type="component" value="Unassembled WGS sequence"/>
</dbReference>
<evidence type="ECO:0000256" key="2">
    <source>
        <dbReference type="SAM" id="MobiDB-lite"/>
    </source>
</evidence>
<dbReference type="PANTHER" id="PTHR30531">
    <property type="entry name" value="FLAGELLAR BIOSYNTHETIC PROTEIN FLHB"/>
    <property type="match status" value="1"/>
</dbReference>
<accession>A0A7W9BH67</accession>
<gene>
    <name evidence="4" type="ORF">FHS72_000024</name>
</gene>
<feature type="transmembrane region" description="Helical" evidence="3">
    <location>
        <begin position="31"/>
        <end position="52"/>
    </location>
</feature>
<dbReference type="GO" id="GO:0005886">
    <property type="term" value="C:plasma membrane"/>
    <property type="evidence" value="ECO:0007669"/>
    <property type="project" value="TreeGrafter"/>
</dbReference>
<name>A0A7W9BH67_9RHOB</name>
<dbReference type="Pfam" id="PF01312">
    <property type="entry name" value="Bac_export_2"/>
    <property type="match status" value="1"/>
</dbReference>
<feature type="region of interest" description="Disordered" evidence="2">
    <location>
        <begin position="1"/>
        <end position="21"/>
    </location>
</feature>
<feature type="transmembrane region" description="Helical" evidence="3">
    <location>
        <begin position="149"/>
        <end position="168"/>
    </location>
</feature>
<keyword evidence="3" id="KW-0472">Membrane</keyword>
<proteinExistence type="inferred from homology"/>
<keyword evidence="4" id="KW-0969">Cilium</keyword>
<reference evidence="4 5" key="1">
    <citation type="submission" date="2020-08" db="EMBL/GenBank/DDBJ databases">
        <title>Genomic Encyclopedia of Type Strains, Phase IV (KMG-IV): sequencing the most valuable type-strain genomes for metagenomic binning, comparative biology and taxonomic classification.</title>
        <authorList>
            <person name="Goeker M."/>
        </authorList>
    </citation>
    <scope>NUCLEOTIDE SEQUENCE [LARGE SCALE GENOMIC DNA]</scope>
    <source>
        <strain evidence="4 5">DSM 101064</strain>
    </source>
</reference>
<dbReference type="EMBL" id="JACIJM010000001">
    <property type="protein sequence ID" value="MBB5720420.1"/>
    <property type="molecule type" value="Genomic_DNA"/>
</dbReference>
<dbReference type="AlphaFoldDB" id="A0A7W9BH67"/>
<comment type="caution">
    <text evidence="4">The sequence shown here is derived from an EMBL/GenBank/DDBJ whole genome shotgun (WGS) entry which is preliminary data.</text>
</comment>
<keyword evidence="3" id="KW-1133">Transmembrane helix</keyword>
<dbReference type="Gene3D" id="3.40.1690.10">
    <property type="entry name" value="secretion proteins EscU"/>
    <property type="match status" value="1"/>
</dbReference>
<keyword evidence="4" id="KW-0966">Cell projection</keyword>
<dbReference type="RefSeq" id="WP_183523726.1">
    <property type="nucleotide sequence ID" value="NZ_JACIJM010000001.1"/>
</dbReference>
<keyword evidence="3" id="KW-0812">Transmembrane</keyword>
<dbReference type="InterPro" id="IPR006135">
    <property type="entry name" value="T3SS_substrate_exporter"/>
</dbReference>
<evidence type="ECO:0000313" key="4">
    <source>
        <dbReference type="EMBL" id="MBB5720420.1"/>
    </source>
</evidence>
<evidence type="ECO:0000256" key="3">
    <source>
        <dbReference type="SAM" id="Phobius"/>
    </source>
</evidence>
<evidence type="ECO:0000313" key="5">
    <source>
        <dbReference type="Proteomes" id="UP000535415"/>
    </source>
</evidence>
<dbReference type="GO" id="GO:0009306">
    <property type="term" value="P:protein secretion"/>
    <property type="evidence" value="ECO:0007669"/>
    <property type="project" value="InterPro"/>
</dbReference>
<dbReference type="SUPFAM" id="SSF160544">
    <property type="entry name" value="EscU C-terminal domain-like"/>
    <property type="match status" value="1"/>
</dbReference>
<dbReference type="Gene3D" id="6.10.250.2080">
    <property type="match status" value="1"/>
</dbReference>
<keyword evidence="5" id="KW-1185">Reference proteome</keyword>
<comment type="similarity">
    <text evidence="1">Belongs to the type III secretion exporter family.</text>
</comment>
<sequence>MDDSDDKTHQPSEKKLQDAREKGEIARSQEIGIALTYLSLAVTLSIFGASIFEKLTYLLRNFLAPSTLIAQANTALLSPEIFISIGASILPIFLVPFGLVAIMIVLQRSAIFVGSNITPKFNRISPAAGFKKKFGVNGVFEFLKSFTKLLLYVIALLALLIPLIDQIAGLSLLQPQIGTKYIFDKCLSLLFIATLISVTLAIVDYLWQHAQFIKKNMMSFQQIKDEHREAEGDPHFKNARRQRAMEIASNRMMHDVPNADVVIVNPTHYAVALAWDPRKSNAPIVLAKGIDEIALKIRQIANEKGIPVHVDIPTARQLASTASIGDEIPVEFYGAVAAAIRFAQSAQKH</sequence>
<dbReference type="PRINTS" id="PR00950">
    <property type="entry name" value="TYPE3IMSPROT"/>
</dbReference>
<organism evidence="4 5">
    <name type="scientific">Yoonia ponticola</name>
    <dbReference type="NCBI Taxonomy" id="1524255"/>
    <lineage>
        <taxon>Bacteria</taxon>
        <taxon>Pseudomonadati</taxon>
        <taxon>Pseudomonadota</taxon>
        <taxon>Alphaproteobacteria</taxon>
        <taxon>Rhodobacterales</taxon>
        <taxon>Paracoccaceae</taxon>
        <taxon>Yoonia</taxon>
    </lineage>
</organism>
<evidence type="ECO:0000256" key="1">
    <source>
        <dbReference type="ARBA" id="ARBA00010690"/>
    </source>
</evidence>
<feature type="transmembrane region" description="Helical" evidence="3">
    <location>
        <begin position="188"/>
        <end position="207"/>
    </location>
</feature>